<dbReference type="CDD" id="cd06529">
    <property type="entry name" value="S24_LexA-like"/>
    <property type="match status" value="1"/>
</dbReference>
<accession>A0A0D8L817</accession>
<evidence type="ECO:0000313" key="6">
    <source>
        <dbReference type="Proteomes" id="UP000032582"/>
    </source>
</evidence>
<keyword evidence="3" id="KW-0804">Transcription</keyword>
<proteinExistence type="predicted"/>
<protein>
    <submittedName>
        <fullName evidence="5">Repressor</fullName>
    </submittedName>
</protein>
<evidence type="ECO:0000256" key="1">
    <source>
        <dbReference type="ARBA" id="ARBA00023015"/>
    </source>
</evidence>
<keyword evidence="1" id="KW-0805">Transcription regulation</keyword>
<evidence type="ECO:0000313" key="5">
    <source>
        <dbReference type="EMBL" id="KJF78012.1"/>
    </source>
</evidence>
<dbReference type="GO" id="GO:0003677">
    <property type="term" value="F:DNA binding"/>
    <property type="evidence" value="ECO:0007669"/>
    <property type="project" value="UniProtKB-KW"/>
</dbReference>
<evidence type="ECO:0000256" key="2">
    <source>
        <dbReference type="ARBA" id="ARBA00023125"/>
    </source>
</evidence>
<dbReference type="Pfam" id="PF00717">
    <property type="entry name" value="Peptidase_S24"/>
    <property type="match status" value="1"/>
</dbReference>
<organism evidence="5 6">
    <name type="scientific">Morganella morganii</name>
    <name type="common">Proteus morganii</name>
    <dbReference type="NCBI Taxonomy" id="582"/>
    <lineage>
        <taxon>Bacteria</taxon>
        <taxon>Pseudomonadati</taxon>
        <taxon>Pseudomonadota</taxon>
        <taxon>Gammaproteobacteria</taxon>
        <taxon>Enterobacterales</taxon>
        <taxon>Morganellaceae</taxon>
        <taxon>Morganella</taxon>
    </lineage>
</organism>
<name>A0A0D8L817_MORMO</name>
<feature type="domain" description="Peptidase S24/S26A/S26B/S26C" evidence="4">
    <location>
        <begin position="133"/>
        <end position="231"/>
    </location>
</feature>
<dbReference type="InterPro" id="IPR015927">
    <property type="entry name" value="Peptidase_S24_S26A/B/C"/>
</dbReference>
<dbReference type="RefSeq" id="WP_045138252.1">
    <property type="nucleotide sequence ID" value="NZ_JAHOAK010000038.1"/>
</dbReference>
<dbReference type="AlphaFoldDB" id="A0A0D8L817"/>
<evidence type="ECO:0000259" key="4">
    <source>
        <dbReference type="Pfam" id="PF00717"/>
    </source>
</evidence>
<dbReference type="Proteomes" id="UP000032582">
    <property type="component" value="Unassembled WGS sequence"/>
</dbReference>
<dbReference type="PANTHER" id="PTHR40661">
    <property type="match status" value="1"/>
</dbReference>
<evidence type="ECO:0000256" key="3">
    <source>
        <dbReference type="ARBA" id="ARBA00023163"/>
    </source>
</evidence>
<dbReference type="InterPro" id="IPR039418">
    <property type="entry name" value="LexA-like"/>
</dbReference>
<dbReference type="PANTHER" id="PTHR40661:SF3">
    <property type="entry name" value="FELS-1 PROPHAGE TRANSCRIPTIONAL REGULATOR"/>
    <property type="match status" value="1"/>
</dbReference>
<dbReference type="EMBL" id="JZSH01000083">
    <property type="protein sequence ID" value="KJF78012.1"/>
    <property type="molecule type" value="Genomic_DNA"/>
</dbReference>
<dbReference type="Gene3D" id="2.10.109.10">
    <property type="entry name" value="Umud Fragment, subunit A"/>
    <property type="match status" value="1"/>
</dbReference>
<sequence>METKEIRRANLRALIKEFADKGVNRAKFAEMIGIPAAQLSQIGSDNPTRNIGDIIARRIEESLNLRNGWMDNIHAAASESDSIKDNFILHNIGDNNTVQTYRISQLDLEYSCGGGRLNSEYPDIVKAVEIDPDYAKKMFGGRKASSLGLVTAVGDSMLGTIEPGSLVVLDVTVRSFLSDGIYAFTFGDTMHIKRLQSMGNKMMVISDNSVYEKWEINETNESELHIEGFVVGKWEMNYTRLG</sequence>
<gene>
    <name evidence="5" type="ORF">UA45_09015</name>
</gene>
<keyword evidence="2" id="KW-0238">DNA-binding</keyword>
<dbReference type="InterPro" id="IPR036286">
    <property type="entry name" value="LexA/Signal_pep-like_sf"/>
</dbReference>
<comment type="caution">
    <text evidence="5">The sequence shown here is derived from an EMBL/GenBank/DDBJ whole genome shotgun (WGS) entry which is preliminary data.</text>
</comment>
<dbReference type="PATRIC" id="fig|582.24.peg.2801"/>
<reference evidence="5 6" key="1">
    <citation type="submission" date="2015-02" db="EMBL/GenBank/DDBJ databases">
        <title>Whole genome shotgun sequencing of cultured foodborne pathogen.</title>
        <authorList>
            <person name="Timme R."/>
            <person name="Allard M.W."/>
            <person name="Strain E."/>
            <person name="Evans P.S."/>
            <person name="Brown E."/>
        </authorList>
    </citation>
    <scope>NUCLEOTIDE SEQUENCE [LARGE SCALE GENOMIC DNA]</scope>
    <source>
        <strain evidence="5 6">GCSL-TSO-24</strain>
    </source>
</reference>
<dbReference type="SUPFAM" id="SSF51306">
    <property type="entry name" value="LexA/Signal peptidase"/>
    <property type="match status" value="1"/>
</dbReference>